<sequence length="260" mass="28329">MFYVRYLIKQVGDITEKDFGGYDSEYNYINAATEAGYSTLSYDRIGTGKSTKADSHLRNGSLSEFASISIPNPSKVVQVGHSFGSALVNALAETEPSLSDVIVLTGYSSNTTWTVSFAIASNFPIAAETDPQRFGEYDKGSLTWADELANQYAFFRYPYFDPDVLAAAERNKMPAAIGEILILEPTDSPAWTGPVLLISADQDHVLCGGKCHGILSQAKQLFPNAETYVQPNMGHFMNLHFNATAFYGVVNDFVGGNVVL</sequence>
<organism evidence="1 2">
    <name type="scientific">Vermiconidia calcicola</name>
    <dbReference type="NCBI Taxonomy" id="1690605"/>
    <lineage>
        <taxon>Eukaryota</taxon>
        <taxon>Fungi</taxon>
        <taxon>Dikarya</taxon>
        <taxon>Ascomycota</taxon>
        <taxon>Pezizomycotina</taxon>
        <taxon>Dothideomycetes</taxon>
        <taxon>Dothideomycetidae</taxon>
        <taxon>Mycosphaerellales</taxon>
        <taxon>Extremaceae</taxon>
        <taxon>Vermiconidia</taxon>
    </lineage>
</organism>
<evidence type="ECO:0000313" key="2">
    <source>
        <dbReference type="Proteomes" id="UP001281147"/>
    </source>
</evidence>
<name>A0ACC3NDU9_9PEZI</name>
<keyword evidence="2" id="KW-1185">Reference proteome</keyword>
<evidence type="ECO:0000313" key="1">
    <source>
        <dbReference type="EMBL" id="KAK3715230.1"/>
    </source>
</evidence>
<protein>
    <submittedName>
        <fullName evidence="1">Uncharacterized protein</fullName>
    </submittedName>
</protein>
<accession>A0ACC3NDU9</accession>
<dbReference type="EMBL" id="JAUTXU010000050">
    <property type="protein sequence ID" value="KAK3715230.1"/>
    <property type="molecule type" value="Genomic_DNA"/>
</dbReference>
<gene>
    <name evidence="1" type="ORF">LTR37_007197</name>
</gene>
<reference evidence="1" key="1">
    <citation type="submission" date="2023-07" db="EMBL/GenBank/DDBJ databases">
        <title>Black Yeasts Isolated from many extreme environments.</title>
        <authorList>
            <person name="Coleine C."/>
            <person name="Stajich J.E."/>
            <person name="Selbmann L."/>
        </authorList>
    </citation>
    <scope>NUCLEOTIDE SEQUENCE</scope>
    <source>
        <strain evidence="1">CCFEE 5714</strain>
    </source>
</reference>
<dbReference type="Proteomes" id="UP001281147">
    <property type="component" value="Unassembled WGS sequence"/>
</dbReference>
<proteinExistence type="predicted"/>
<comment type="caution">
    <text evidence="1">The sequence shown here is derived from an EMBL/GenBank/DDBJ whole genome shotgun (WGS) entry which is preliminary data.</text>
</comment>